<organism evidence="3 4">
    <name type="scientific">Sideroxydans lithotrophicus (strain ES-1)</name>
    <dbReference type="NCBI Taxonomy" id="580332"/>
    <lineage>
        <taxon>Bacteria</taxon>
        <taxon>Pseudomonadati</taxon>
        <taxon>Pseudomonadota</taxon>
        <taxon>Betaproteobacteria</taxon>
        <taxon>Nitrosomonadales</taxon>
        <taxon>Gallionellaceae</taxon>
        <taxon>Sideroxydans</taxon>
    </lineage>
</organism>
<evidence type="ECO:0000259" key="2">
    <source>
        <dbReference type="Pfam" id="PF08239"/>
    </source>
</evidence>
<feature type="signal peptide" evidence="1">
    <location>
        <begin position="1"/>
        <end position="22"/>
    </location>
</feature>
<evidence type="ECO:0000313" key="4">
    <source>
        <dbReference type="Proteomes" id="UP000001625"/>
    </source>
</evidence>
<protein>
    <submittedName>
        <fullName evidence="3">SH3 type 3 domain protein</fullName>
    </submittedName>
</protein>
<dbReference type="OrthoDB" id="8562053at2"/>
<evidence type="ECO:0000256" key="1">
    <source>
        <dbReference type="SAM" id="SignalP"/>
    </source>
</evidence>
<keyword evidence="4" id="KW-1185">Reference proteome</keyword>
<reference evidence="3 4" key="1">
    <citation type="submission" date="2010-03" db="EMBL/GenBank/DDBJ databases">
        <title>Complete sequence of Sideroxydans lithotrophicus ES-1.</title>
        <authorList>
            <consortium name="US DOE Joint Genome Institute"/>
            <person name="Lucas S."/>
            <person name="Copeland A."/>
            <person name="Lapidus A."/>
            <person name="Cheng J.-F."/>
            <person name="Bruce D."/>
            <person name="Goodwin L."/>
            <person name="Pitluck S."/>
            <person name="Munk A.C."/>
            <person name="Detter J.C."/>
            <person name="Han C."/>
            <person name="Tapia R."/>
            <person name="Larimer F."/>
            <person name="Land M."/>
            <person name="Hauser L."/>
            <person name="Kyrpides N."/>
            <person name="Ivanova N."/>
            <person name="Emerson D."/>
            <person name="Woyke T."/>
        </authorList>
    </citation>
    <scope>NUCLEOTIDE SEQUENCE [LARGE SCALE GENOMIC DNA]</scope>
    <source>
        <strain evidence="3 4">ES-1</strain>
    </source>
</reference>
<dbReference type="EMBL" id="CP001965">
    <property type="protein sequence ID" value="ADE12537.1"/>
    <property type="molecule type" value="Genomic_DNA"/>
</dbReference>
<dbReference type="HOGENOM" id="CLU_1546792_0_0_4"/>
<feature type="chain" id="PRO_5003069406" evidence="1">
    <location>
        <begin position="23"/>
        <end position="166"/>
    </location>
</feature>
<dbReference type="RefSeq" id="WP_013030435.1">
    <property type="nucleotide sequence ID" value="NC_013959.1"/>
</dbReference>
<keyword evidence="1" id="KW-0732">Signal</keyword>
<dbReference type="KEGG" id="slt:Slit_2310"/>
<dbReference type="Proteomes" id="UP000001625">
    <property type="component" value="Chromosome"/>
</dbReference>
<proteinExistence type="predicted"/>
<feature type="domain" description="SH3b" evidence="2">
    <location>
        <begin position="36"/>
        <end position="76"/>
    </location>
</feature>
<evidence type="ECO:0000313" key="3">
    <source>
        <dbReference type="EMBL" id="ADE12537.1"/>
    </source>
</evidence>
<dbReference type="STRING" id="580332.Slit_2310"/>
<dbReference type="Pfam" id="PF08239">
    <property type="entry name" value="SH3_3"/>
    <property type="match status" value="1"/>
</dbReference>
<dbReference type="InterPro" id="IPR003646">
    <property type="entry name" value="SH3-like_bac-type"/>
</dbReference>
<dbReference type="AlphaFoldDB" id="D5CLU2"/>
<accession>D5CLU2</accession>
<name>D5CLU2_SIDLE</name>
<dbReference type="Gene3D" id="2.30.30.40">
    <property type="entry name" value="SH3 Domains"/>
    <property type="match status" value="1"/>
</dbReference>
<sequence length="166" mass="17401" precursor="true">MKIAGIRTIVVCALLCAQTAWAAESGTLLKAEELKAEPYRDAKTVKALAAGEKVSILGKQGGWFKVKTGKGNGWVHMLSVRKGDVPKGASASSGLLALSSGRAGTGKVVATTGVRGLNEEELKAAKFNEQEVRLAESYAVKLADAKKFAAQGKLVARPFDYLPAGQ</sequence>
<gene>
    <name evidence="3" type="ordered locus">Slit_2310</name>
</gene>
<dbReference type="eggNOG" id="COG3103">
    <property type="taxonomic scope" value="Bacteria"/>
</dbReference>